<dbReference type="AlphaFoldDB" id="A0A2H0V8B0"/>
<evidence type="ECO:0000313" key="2">
    <source>
        <dbReference type="EMBL" id="PIR94580.1"/>
    </source>
</evidence>
<accession>A0A2H0V8B0</accession>
<sequence>MTTRKDKMFSVFMSLLLLALWTNFVALVIFMIQAGWLSHFIPWIILLVMTALVWFVSVLSLPIIANVWKIKWLIKLVGDGS</sequence>
<evidence type="ECO:0000313" key="3">
    <source>
        <dbReference type="Proteomes" id="UP000229901"/>
    </source>
</evidence>
<feature type="transmembrane region" description="Helical" evidence="1">
    <location>
        <begin position="40"/>
        <end position="65"/>
    </location>
</feature>
<dbReference type="Proteomes" id="UP000229901">
    <property type="component" value="Unassembled WGS sequence"/>
</dbReference>
<keyword evidence="1" id="KW-1133">Transmembrane helix</keyword>
<keyword evidence="1" id="KW-0472">Membrane</keyword>
<evidence type="ECO:0000256" key="1">
    <source>
        <dbReference type="SAM" id="Phobius"/>
    </source>
</evidence>
<name>A0A2H0V8B0_9BACT</name>
<dbReference type="EMBL" id="PFAP01000002">
    <property type="protein sequence ID" value="PIR94580.1"/>
    <property type="molecule type" value="Genomic_DNA"/>
</dbReference>
<proteinExistence type="predicted"/>
<keyword evidence="1" id="KW-0812">Transmembrane</keyword>
<comment type="caution">
    <text evidence="2">The sequence shown here is derived from an EMBL/GenBank/DDBJ whole genome shotgun (WGS) entry which is preliminary data.</text>
</comment>
<protein>
    <submittedName>
        <fullName evidence="2">Uncharacterized protein</fullName>
    </submittedName>
</protein>
<organism evidence="2 3">
    <name type="scientific">Candidatus Falkowbacteria bacterium CG10_big_fil_rev_8_21_14_0_10_39_11</name>
    <dbReference type="NCBI Taxonomy" id="1974565"/>
    <lineage>
        <taxon>Bacteria</taxon>
        <taxon>Candidatus Falkowiibacteriota</taxon>
    </lineage>
</organism>
<gene>
    <name evidence="2" type="ORF">COT97_00310</name>
</gene>
<feature type="transmembrane region" description="Helical" evidence="1">
    <location>
        <begin position="12"/>
        <end position="34"/>
    </location>
</feature>
<reference evidence="3" key="1">
    <citation type="submission" date="2017-09" db="EMBL/GenBank/DDBJ databases">
        <title>Depth-based differentiation of microbial function through sediment-hosted aquifers and enrichment of novel symbionts in the deep terrestrial subsurface.</title>
        <authorList>
            <person name="Probst A.J."/>
            <person name="Ladd B."/>
            <person name="Jarett J.K."/>
            <person name="Geller-Mcgrath D.E."/>
            <person name="Sieber C.M.K."/>
            <person name="Emerson J.B."/>
            <person name="Anantharaman K."/>
            <person name="Thomas B.C."/>
            <person name="Malmstrom R."/>
            <person name="Stieglmeier M."/>
            <person name="Klingl A."/>
            <person name="Woyke T."/>
            <person name="Ryan C.M."/>
            <person name="Banfield J.F."/>
        </authorList>
    </citation>
    <scope>NUCLEOTIDE SEQUENCE [LARGE SCALE GENOMIC DNA]</scope>
</reference>